<evidence type="ECO:0000256" key="6">
    <source>
        <dbReference type="ARBA" id="ARBA00011889"/>
    </source>
</evidence>
<dbReference type="Pfam" id="PF00591">
    <property type="entry name" value="Glycos_transf_3"/>
    <property type="match status" value="1"/>
</dbReference>
<organism evidence="14 15">
    <name type="scientific">Caloramator proteoclasticus DSM 10124</name>
    <dbReference type="NCBI Taxonomy" id="1121262"/>
    <lineage>
        <taxon>Bacteria</taxon>
        <taxon>Bacillati</taxon>
        <taxon>Bacillota</taxon>
        <taxon>Clostridia</taxon>
        <taxon>Eubacteriales</taxon>
        <taxon>Clostridiaceae</taxon>
        <taxon>Caloramator</taxon>
    </lineage>
</organism>
<dbReference type="NCBIfam" id="NF004747">
    <property type="entry name" value="PRK06078.1"/>
    <property type="match status" value="1"/>
</dbReference>
<evidence type="ECO:0000256" key="7">
    <source>
        <dbReference type="ARBA" id="ARBA00014680"/>
    </source>
</evidence>
<evidence type="ECO:0000256" key="11">
    <source>
        <dbReference type="ARBA" id="ARBA00048453"/>
    </source>
</evidence>
<dbReference type="InterPro" id="IPR000053">
    <property type="entry name" value="Thymidine/pyrmidine_PPase"/>
</dbReference>
<keyword evidence="15" id="KW-1185">Reference proteome</keyword>
<gene>
    <name evidence="14" type="ORF">SAMN02746091_00327</name>
</gene>
<dbReference type="GO" id="GO:0005829">
    <property type="term" value="C:cytosol"/>
    <property type="evidence" value="ECO:0007669"/>
    <property type="project" value="TreeGrafter"/>
</dbReference>
<evidence type="ECO:0000256" key="3">
    <source>
        <dbReference type="ARBA" id="ARBA00003877"/>
    </source>
</evidence>
<keyword evidence="9" id="KW-0808">Transferase</keyword>
<proteinExistence type="inferred from homology"/>
<protein>
    <recommendedName>
        <fullName evidence="7">Pyrimidine-nucleoside phosphorylase</fullName>
        <ecNumber evidence="6">2.4.2.2</ecNumber>
    </recommendedName>
</protein>
<dbReference type="InterPro" id="IPR000312">
    <property type="entry name" value="Glycosyl_Trfase_fam3"/>
</dbReference>
<evidence type="ECO:0000256" key="2">
    <source>
        <dbReference type="ARBA" id="ARBA00001958"/>
    </source>
</evidence>
<dbReference type="PIRSF" id="PIRSF000478">
    <property type="entry name" value="TP_PyNP"/>
    <property type="match status" value="1"/>
</dbReference>
<dbReference type="InterPro" id="IPR036566">
    <property type="entry name" value="PYNP-like_C_sf"/>
</dbReference>
<dbReference type="EC" id="2.4.2.2" evidence="6"/>
<comment type="catalytic activity">
    <reaction evidence="11">
        <text>uridine + phosphate = alpha-D-ribose 1-phosphate + uracil</text>
        <dbReference type="Rhea" id="RHEA:24388"/>
        <dbReference type="ChEBI" id="CHEBI:16704"/>
        <dbReference type="ChEBI" id="CHEBI:17568"/>
        <dbReference type="ChEBI" id="CHEBI:43474"/>
        <dbReference type="ChEBI" id="CHEBI:57720"/>
        <dbReference type="EC" id="2.4.2.2"/>
    </reaction>
</comment>
<evidence type="ECO:0000256" key="5">
    <source>
        <dbReference type="ARBA" id="ARBA00011738"/>
    </source>
</evidence>
<dbReference type="InterPro" id="IPR017872">
    <property type="entry name" value="Pyrmidine_PPase_CS"/>
</dbReference>
<dbReference type="Gene3D" id="3.90.1170.30">
    <property type="entry name" value="Pyrimidine nucleoside phosphorylase-like, C-terminal domain"/>
    <property type="match status" value="1"/>
</dbReference>
<dbReference type="Pfam" id="PF02885">
    <property type="entry name" value="Glycos_trans_3N"/>
    <property type="match status" value="1"/>
</dbReference>
<comment type="catalytic activity">
    <reaction evidence="12">
        <text>thymidine + phosphate = 2-deoxy-alpha-D-ribose 1-phosphate + thymine</text>
        <dbReference type="Rhea" id="RHEA:16037"/>
        <dbReference type="ChEBI" id="CHEBI:17748"/>
        <dbReference type="ChEBI" id="CHEBI:17821"/>
        <dbReference type="ChEBI" id="CHEBI:43474"/>
        <dbReference type="ChEBI" id="CHEBI:57259"/>
        <dbReference type="EC" id="2.4.2.2"/>
    </reaction>
</comment>
<dbReference type="Pfam" id="PF07831">
    <property type="entry name" value="PYNP_C"/>
    <property type="match status" value="1"/>
</dbReference>
<dbReference type="SUPFAM" id="SSF54680">
    <property type="entry name" value="Pyrimidine nucleoside phosphorylase C-terminal domain"/>
    <property type="match status" value="1"/>
</dbReference>
<comment type="subunit">
    <text evidence="5">Homodimer.</text>
</comment>
<keyword evidence="8" id="KW-0328">Glycosyltransferase</keyword>
<feature type="domain" description="Pyrimidine nucleoside phosphorylase C-terminal" evidence="13">
    <location>
        <begin position="345"/>
        <end position="419"/>
    </location>
</feature>
<dbReference type="SUPFAM" id="SSF47648">
    <property type="entry name" value="Nucleoside phosphorylase/phosphoribosyltransferase N-terminal domain"/>
    <property type="match status" value="1"/>
</dbReference>
<dbReference type="Proteomes" id="UP000184423">
    <property type="component" value="Unassembled WGS sequence"/>
</dbReference>
<dbReference type="InterPro" id="IPR018090">
    <property type="entry name" value="Pyrmidine_PPas_bac/euk"/>
</dbReference>
<dbReference type="InterPro" id="IPR017459">
    <property type="entry name" value="Glycosyl_Trfase_fam3_N_dom"/>
</dbReference>
<dbReference type="RefSeq" id="WP_073247730.1">
    <property type="nucleotide sequence ID" value="NZ_FQVG01000004.1"/>
</dbReference>
<dbReference type="Gene3D" id="3.40.1030.10">
    <property type="entry name" value="Nucleoside phosphorylase/phosphoribosyltransferase catalytic domain"/>
    <property type="match status" value="1"/>
</dbReference>
<evidence type="ECO:0000256" key="12">
    <source>
        <dbReference type="ARBA" id="ARBA00048525"/>
    </source>
</evidence>
<dbReference type="NCBIfam" id="TIGR02644">
    <property type="entry name" value="Y_phosphoryl"/>
    <property type="match status" value="1"/>
</dbReference>
<dbReference type="FunFam" id="3.40.1030.10:FF:000003">
    <property type="entry name" value="Pyrimidine-nucleoside phosphorylase"/>
    <property type="match status" value="1"/>
</dbReference>
<evidence type="ECO:0000256" key="4">
    <source>
        <dbReference type="ARBA" id="ARBA00006915"/>
    </source>
</evidence>
<dbReference type="FunFam" id="1.20.970.10:FF:000002">
    <property type="entry name" value="Pyrimidine-nucleoside phosphorylase"/>
    <property type="match status" value="1"/>
</dbReference>
<name>A0A1M4TA62_9CLOT</name>
<dbReference type="AlphaFoldDB" id="A0A1M4TA62"/>
<dbReference type="Gene3D" id="1.20.970.10">
    <property type="entry name" value="Transferase, Pyrimidine Nucleoside Phosphorylase, Chain C"/>
    <property type="match status" value="1"/>
</dbReference>
<dbReference type="SMART" id="SM00941">
    <property type="entry name" value="PYNP_C"/>
    <property type="match status" value="1"/>
</dbReference>
<dbReference type="GO" id="GO:0006206">
    <property type="term" value="P:pyrimidine nucleobase metabolic process"/>
    <property type="evidence" value="ECO:0007669"/>
    <property type="project" value="InterPro"/>
</dbReference>
<dbReference type="NCBIfam" id="NF004490">
    <property type="entry name" value="PRK05820.1"/>
    <property type="match status" value="1"/>
</dbReference>
<evidence type="ECO:0000313" key="14">
    <source>
        <dbReference type="EMBL" id="SHE41351.1"/>
    </source>
</evidence>
<reference evidence="15" key="1">
    <citation type="submission" date="2016-11" db="EMBL/GenBank/DDBJ databases">
        <authorList>
            <person name="Varghese N."/>
            <person name="Submissions S."/>
        </authorList>
    </citation>
    <scope>NUCLEOTIDE SEQUENCE [LARGE SCALE GENOMIC DNA]</scope>
    <source>
        <strain evidence="15">DSM 10124</strain>
    </source>
</reference>
<evidence type="ECO:0000259" key="13">
    <source>
        <dbReference type="SMART" id="SM00941"/>
    </source>
</evidence>
<dbReference type="GO" id="GO:0009032">
    <property type="term" value="F:thymidine phosphorylase activity"/>
    <property type="evidence" value="ECO:0007669"/>
    <property type="project" value="TreeGrafter"/>
</dbReference>
<dbReference type="InterPro" id="IPR035902">
    <property type="entry name" value="Nuc_phospho_transferase"/>
</dbReference>
<dbReference type="GO" id="GO:0004645">
    <property type="term" value="F:1,4-alpha-oligoglucan phosphorylase activity"/>
    <property type="evidence" value="ECO:0007669"/>
    <property type="project" value="InterPro"/>
</dbReference>
<dbReference type="InterPro" id="IPR013102">
    <property type="entry name" value="PYNP_C"/>
</dbReference>
<keyword evidence="10" id="KW-0479">Metal-binding</keyword>
<evidence type="ECO:0000256" key="1">
    <source>
        <dbReference type="ARBA" id="ARBA00001066"/>
    </source>
</evidence>
<dbReference type="EMBL" id="FQVG01000004">
    <property type="protein sequence ID" value="SHE41351.1"/>
    <property type="molecule type" value="Genomic_DNA"/>
</dbReference>
<dbReference type="InterPro" id="IPR036320">
    <property type="entry name" value="Glycosyl_Trfase_fam3_N_dom_sf"/>
</dbReference>
<comment type="similarity">
    <text evidence="4">Belongs to the thymidine/pyrimidine-nucleoside phosphorylase family.</text>
</comment>
<dbReference type="GO" id="GO:0006213">
    <property type="term" value="P:pyrimidine nucleoside metabolic process"/>
    <property type="evidence" value="ECO:0007669"/>
    <property type="project" value="InterPro"/>
</dbReference>
<evidence type="ECO:0000256" key="8">
    <source>
        <dbReference type="ARBA" id="ARBA00022676"/>
    </source>
</evidence>
<dbReference type="PROSITE" id="PS00647">
    <property type="entry name" value="THYMID_PHOSPHORYLASE"/>
    <property type="match status" value="1"/>
</dbReference>
<dbReference type="PANTHER" id="PTHR10515">
    <property type="entry name" value="THYMIDINE PHOSPHORYLASE"/>
    <property type="match status" value="1"/>
</dbReference>
<dbReference type="SUPFAM" id="SSF52418">
    <property type="entry name" value="Nucleoside phosphorylase/phosphoribosyltransferase catalytic domain"/>
    <property type="match status" value="1"/>
</dbReference>
<comment type="cofactor">
    <cofactor evidence="2">
        <name>K(+)</name>
        <dbReference type="ChEBI" id="CHEBI:29103"/>
    </cofactor>
</comment>
<dbReference type="GO" id="GO:0046872">
    <property type="term" value="F:metal ion binding"/>
    <property type="evidence" value="ECO:0007669"/>
    <property type="project" value="UniProtKB-KW"/>
</dbReference>
<evidence type="ECO:0000313" key="15">
    <source>
        <dbReference type="Proteomes" id="UP000184423"/>
    </source>
</evidence>
<comment type="catalytic activity">
    <reaction evidence="1">
        <text>2'-deoxyuridine + phosphate = 2-deoxy-alpha-D-ribose 1-phosphate + uracil</text>
        <dbReference type="Rhea" id="RHEA:22824"/>
        <dbReference type="ChEBI" id="CHEBI:16450"/>
        <dbReference type="ChEBI" id="CHEBI:17568"/>
        <dbReference type="ChEBI" id="CHEBI:43474"/>
        <dbReference type="ChEBI" id="CHEBI:57259"/>
        <dbReference type="EC" id="2.4.2.2"/>
    </reaction>
</comment>
<comment type="function">
    <text evidence="3">Catalyzes phosphorolysis of the pyrimidine nucleosides uridine, thymidine and 2'-deoxyuridine with the formation of the corresponding pyrimidine base and ribose-1-phosphate.</text>
</comment>
<accession>A0A1M4TA62</accession>
<evidence type="ECO:0000256" key="10">
    <source>
        <dbReference type="ARBA" id="ARBA00022723"/>
    </source>
</evidence>
<evidence type="ECO:0000256" key="9">
    <source>
        <dbReference type="ARBA" id="ARBA00022679"/>
    </source>
</evidence>
<dbReference type="PANTHER" id="PTHR10515:SF0">
    <property type="entry name" value="THYMIDINE PHOSPHORYLASE"/>
    <property type="match status" value="1"/>
</dbReference>
<sequence length="441" mass="47876">MRMYDIILKKRNGEELTKEEIDFFVDGYTKGEIPDYQVSALLMAIFFNKMTKRETADLTMAMVNSGETIDLSEIQGIKVDKHSTGGVGDKTTLVLAPMVAACGVPVAKMSGRGLGHTGGTIDKLESIKGFSVEMTKKQFIENVNRIKMAVGGQTADLAPADKKLYALRDVTATVDNVSLIASSIMSKKIAAGADAIVLDVKTGTGAFMKTLDDSFELAQEMVDIGTNVGRNTIAVISDMDQPLGYAVGNALEVKEAVETLKGKGPEDLLELCIVLGTQMLLLAGRANTEEEARKMLQETITSGSAYEKFKEFVKAQGGDVSVIEDLELLPKAQHIIEVKADREGYITKIIADQIGISALILGAGRETKESPIDPAVGIIIKEKVGSYVKKGDVIAYLYANDLNKAKISEQKLLEAYHIEEQKLEERPLIFGIVTKDGIKRF</sequence>